<dbReference type="SUPFAM" id="SSF47413">
    <property type="entry name" value="lambda repressor-like DNA-binding domains"/>
    <property type="match status" value="1"/>
</dbReference>
<name>A0A444I377_RHILE</name>
<dbReference type="InterPro" id="IPR010982">
    <property type="entry name" value="Lambda_DNA-bd_dom_sf"/>
</dbReference>
<reference evidence="2 3" key="1">
    <citation type="submission" date="2019-01" db="EMBL/GenBank/DDBJ databases">
        <title>RHIZO-ID as a novel technology for direct rhizobia identification.</title>
        <authorList>
            <person name="De Meyer S.E."/>
        </authorList>
    </citation>
    <scope>NUCLEOTIDE SEQUENCE [LARGE SCALE GENOMIC DNA]</scope>
    <source>
        <strain evidence="2 3">WSM448</strain>
    </source>
</reference>
<dbReference type="SMART" id="SM00530">
    <property type="entry name" value="HTH_XRE"/>
    <property type="match status" value="1"/>
</dbReference>
<comment type="caution">
    <text evidence="2">The sequence shown here is derived from an EMBL/GenBank/DDBJ whole genome shotgun (WGS) entry which is preliminary data.</text>
</comment>
<proteinExistence type="predicted"/>
<dbReference type="AlphaFoldDB" id="A0A444I377"/>
<protein>
    <submittedName>
        <fullName evidence="2">XRE family transcriptional regulator</fullName>
    </submittedName>
</protein>
<dbReference type="RefSeq" id="WP_128410563.1">
    <property type="nucleotide sequence ID" value="NZ_SBHX01000028.1"/>
</dbReference>
<evidence type="ECO:0000313" key="3">
    <source>
        <dbReference type="Proteomes" id="UP000283817"/>
    </source>
</evidence>
<gene>
    <name evidence="2" type="ORF">EHI47_12095</name>
</gene>
<evidence type="ECO:0000313" key="2">
    <source>
        <dbReference type="EMBL" id="RWX31798.1"/>
    </source>
</evidence>
<dbReference type="Proteomes" id="UP000283817">
    <property type="component" value="Unassembled WGS sequence"/>
</dbReference>
<organism evidence="2 3">
    <name type="scientific">Rhizobium leguminosarum</name>
    <dbReference type="NCBI Taxonomy" id="384"/>
    <lineage>
        <taxon>Bacteria</taxon>
        <taxon>Pseudomonadati</taxon>
        <taxon>Pseudomonadota</taxon>
        <taxon>Alphaproteobacteria</taxon>
        <taxon>Hyphomicrobiales</taxon>
        <taxon>Rhizobiaceae</taxon>
        <taxon>Rhizobium/Agrobacterium group</taxon>
        <taxon>Rhizobium</taxon>
    </lineage>
</organism>
<dbReference type="GO" id="GO:0003677">
    <property type="term" value="F:DNA binding"/>
    <property type="evidence" value="ECO:0007669"/>
    <property type="project" value="InterPro"/>
</dbReference>
<dbReference type="InterPro" id="IPR001387">
    <property type="entry name" value="Cro/C1-type_HTH"/>
</dbReference>
<feature type="domain" description="HTH cro/C1-type" evidence="1">
    <location>
        <begin position="8"/>
        <end position="62"/>
    </location>
</feature>
<dbReference type="CDD" id="cd00093">
    <property type="entry name" value="HTH_XRE"/>
    <property type="match status" value="1"/>
</dbReference>
<dbReference type="EMBL" id="SBHX01000028">
    <property type="protein sequence ID" value="RWX31798.1"/>
    <property type="molecule type" value="Genomic_DNA"/>
</dbReference>
<dbReference type="Gene3D" id="1.10.260.40">
    <property type="entry name" value="lambda repressor-like DNA-binding domains"/>
    <property type="match status" value="1"/>
</dbReference>
<evidence type="ECO:0000259" key="1">
    <source>
        <dbReference type="PROSITE" id="PS50943"/>
    </source>
</evidence>
<dbReference type="PROSITE" id="PS50943">
    <property type="entry name" value="HTH_CROC1"/>
    <property type="match status" value="1"/>
</dbReference>
<accession>A0A444I377</accession>
<sequence>MDILSKRLRERAEQLGISNAEAARRVGLDERRYAHYVGGRREPDLATLLRIASSLGTTPNWLLGVTEPADAAAEKHLLARFANAANGMTLEELQLCIIQAEAIVAAKTRR</sequence>
<dbReference type="Pfam" id="PF01381">
    <property type="entry name" value="HTH_3"/>
    <property type="match status" value="1"/>
</dbReference>